<accession>A0A9P0YXH7</accession>
<reference evidence="4" key="1">
    <citation type="submission" date="2022-07" db="EMBL/GenBank/DDBJ databases">
        <authorList>
            <person name="Macas J."/>
            <person name="Novak P."/>
            <person name="Neumann P."/>
        </authorList>
    </citation>
    <scope>NUCLEOTIDE SEQUENCE</scope>
</reference>
<evidence type="ECO:0008006" key="6">
    <source>
        <dbReference type="Google" id="ProtNLM"/>
    </source>
</evidence>
<dbReference type="InterPro" id="IPR053781">
    <property type="entry name" value="F-box_AtFBL13-like"/>
</dbReference>
<proteinExistence type="predicted"/>
<feature type="domain" description="At1g61320/AtMIF1 LRR" evidence="3">
    <location>
        <begin position="121"/>
        <end position="301"/>
    </location>
</feature>
<dbReference type="Pfam" id="PF23622">
    <property type="entry name" value="LRR_At1g61320_AtMIF1"/>
    <property type="match status" value="1"/>
</dbReference>
<dbReference type="OrthoDB" id="1289318at2759"/>
<dbReference type="AlphaFoldDB" id="A0A9P0YXH7"/>
<evidence type="ECO:0000256" key="1">
    <source>
        <dbReference type="SAM" id="MobiDB-lite"/>
    </source>
</evidence>
<dbReference type="InterPro" id="IPR055357">
    <property type="entry name" value="LRR_At1g61320_AtMIF1"/>
</dbReference>
<dbReference type="SUPFAM" id="SSF52058">
    <property type="entry name" value="L domain-like"/>
    <property type="match status" value="1"/>
</dbReference>
<dbReference type="Proteomes" id="UP001152484">
    <property type="component" value="Unassembled WGS sequence"/>
</dbReference>
<protein>
    <recommendedName>
        <fullName evidence="6">F-box domain-containing protein</fullName>
    </recommendedName>
</protein>
<dbReference type="SUPFAM" id="SSF81383">
    <property type="entry name" value="F-box domain"/>
    <property type="match status" value="1"/>
</dbReference>
<dbReference type="InterPro" id="IPR032675">
    <property type="entry name" value="LRR_dom_sf"/>
</dbReference>
<name>A0A9P0YXH7_CUSEU</name>
<dbReference type="Pfam" id="PF00646">
    <property type="entry name" value="F-box"/>
    <property type="match status" value="1"/>
</dbReference>
<dbReference type="InterPro" id="IPR036047">
    <property type="entry name" value="F-box-like_dom_sf"/>
</dbReference>
<sequence>MSEKSLAEETQESGESDLPKGEAFGAECVEIYSKSVRENNRIRNSIDRISALPDCLLVHIISFLGLKKAATTSILAKRWQFLWAEIRSLEFDFYDWGKSKETKNTADFVAWVNRIIATRRGNYLEKLKVSFEYEDCFATDVDNWLEFAIKNKVEEFTLRTNYSKDLYILPEMMYCNLSLTSLSLEGCILDPERTIVWSSLTKLELSRVDLPEYVVEKILSGSPVLNSLELSMCWGFTCLEINSKNLNKLVVSESEEEEGSEPFLQISAPYLKDLNLWLCPTQSQLKLKNISSLVSASFNYSDPFGHLTSEDVSNTKEVFEKIEHVKELHLGPGPVKALAALVLNGWRLPKYKLRCLKIELFCSALETIPGILGLLECSPDIETLVIACEDPFALDDIWGPLAKDNLVCDLLHLKTIKLIGLGVPDLDGEPLLTLAQILLKRTPVLEDMDIDIDCEDSDDFDTVEQTLLRYPRSSPKAVINVVDEFDFSTL</sequence>
<gene>
    <name evidence="4" type="ORF">CEURO_LOCUS7008</name>
</gene>
<dbReference type="CDD" id="cd22160">
    <property type="entry name" value="F-box_AtFBL13-like"/>
    <property type="match status" value="1"/>
</dbReference>
<dbReference type="PANTHER" id="PTHR31900:SF32">
    <property type="entry name" value="F-BOX_RNI_FBD-LIKE DOMAIN PROTEIN"/>
    <property type="match status" value="1"/>
</dbReference>
<dbReference type="Gene3D" id="3.80.10.10">
    <property type="entry name" value="Ribonuclease Inhibitor"/>
    <property type="match status" value="1"/>
</dbReference>
<organism evidence="4 5">
    <name type="scientific">Cuscuta europaea</name>
    <name type="common">European dodder</name>
    <dbReference type="NCBI Taxonomy" id="41803"/>
    <lineage>
        <taxon>Eukaryota</taxon>
        <taxon>Viridiplantae</taxon>
        <taxon>Streptophyta</taxon>
        <taxon>Embryophyta</taxon>
        <taxon>Tracheophyta</taxon>
        <taxon>Spermatophyta</taxon>
        <taxon>Magnoliopsida</taxon>
        <taxon>eudicotyledons</taxon>
        <taxon>Gunneridae</taxon>
        <taxon>Pentapetalae</taxon>
        <taxon>asterids</taxon>
        <taxon>lamiids</taxon>
        <taxon>Solanales</taxon>
        <taxon>Convolvulaceae</taxon>
        <taxon>Cuscuteae</taxon>
        <taxon>Cuscuta</taxon>
        <taxon>Cuscuta subgen. Cuscuta</taxon>
    </lineage>
</organism>
<dbReference type="PANTHER" id="PTHR31900">
    <property type="entry name" value="F-BOX/RNI SUPERFAMILY PROTEIN-RELATED"/>
    <property type="match status" value="1"/>
</dbReference>
<comment type="caution">
    <text evidence="4">The sequence shown here is derived from an EMBL/GenBank/DDBJ whole genome shotgun (WGS) entry which is preliminary data.</text>
</comment>
<dbReference type="InterPro" id="IPR050232">
    <property type="entry name" value="FBL13/AtMIF1-like"/>
</dbReference>
<dbReference type="EMBL" id="CAMAPE010000010">
    <property type="protein sequence ID" value="CAH9078980.1"/>
    <property type="molecule type" value="Genomic_DNA"/>
</dbReference>
<feature type="domain" description="F-box" evidence="2">
    <location>
        <begin position="49"/>
        <end position="84"/>
    </location>
</feature>
<dbReference type="InterPro" id="IPR001810">
    <property type="entry name" value="F-box_dom"/>
</dbReference>
<evidence type="ECO:0000313" key="4">
    <source>
        <dbReference type="EMBL" id="CAH9078980.1"/>
    </source>
</evidence>
<evidence type="ECO:0000259" key="3">
    <source>
        <dbReference type="Pfam" id="PF23622"/>
    </source>
</evidence>
<keyword evidence="5" id="KW-1185">Reference proteome</keyword>
<evidence type="ECO:0000259" key="2">
    <source>
        <dbReference type="Pfam" id="PF00646"/>
    </source>
</evidence>
<feature type="region of interest" description="Disordered" evidence="1">
    <location>
        <begin position="1"/>
        <end position="20"/>
    </location>
</feature>
<evidence type="ECO:0000313" key="5">
    <source>
        <dbReference type="Proteomes" id="UP001152484"/>
    </source>
</evidence>